<dbReference type="Gene3D" id="3.40.50.1820">
    <property type="entry name" value="alpha/beta hydrolase"/>
    <property type="match status" value="1"/>
</dbReference>
<feature type="transmembrane region" description="Helical" evidence="2">
    <location>
        <begin position="29"/>
        <end position="48"/>
    </location>
</feature>
<proteinExistence type="predicted"/>
<evidence type="ECO:0000259" key="3">
    <source>
        <dbReference type="Pfam" id="PF12697"/>
    </source>
</evidence>
<dbReference type="Pfam" id="PF12697">
    <property type="entry name" value="Abhydrolase_6"/>
    <property type="match status" value="1"/>
</dbReference>
<dbReference type="SUPFAM" id="SSF53474">
    <property type="entry name" value="alpha/beta-Hydrolases"/>
    <property type="match status" value="1"/>
</dbReference>
<dbReference type="PANTHER" id="PTHR45763:SF70">
    <property type="entry name" value="ALPHA_BETA HYDROLASE-1"/>
    <property type="match status" value="1"/>
</dbReference>
<dbReference type="PANTHER" id="PTHR45763">
    <property type="entry name" value="HYDROLASE, ALPHA/BETA FOLD FAMILY PROTEIN, EXPRESSED-RELATED"/>
    <property type="match status" value="1"/>
</dbReference>
<organism evidence="4 5">
    <name type="scientific">Lactuca saligna</name>
    <name type="common">Willowleaf lettuce</name>
    <dbReference type="NCBI Taxonomy" id="75948"/>
    <lineage>
        <taxon>Eukaryota</taxon>
        <taxon>Viridiplantae</taxon>
        <taxon>Streptophyta</taxon>
        <taxon>Embryophyta</taxon>
        <taxon>Tracheophyta</taxon>
        <taxon>Spermatophyta</taxon>
        <taxon>Magnoliopsida</taxon>
        <taxon>eudicotyledons</taxon>
        <taxon>Gunneridae</taxon>
        <taxon>Pentapetalae</taxon>
        <taxon>asterids</taxon>
        <taxon>campanulids</taxon>
        <taxon>Asterales</taxon>
        <taxon>Asteraceae</taxon>
        <taxon>Cichorioideae</taxon>
        <taxon>Cichorieae</taxon>
        <taxon>Lactucinae</taxon>
        <taxon>Lactuca</taxon>
    </lineage>
</organism>
<reference evidence="4" key="1">
    <citation type="submission" date="2023-04" db="EMBL/GenBank/DDBJ databases">
        <authorList>
            <person name="Vijverberg K."/>
            <person name="Xiong W."/>
            <person name="Schranz E."/>
        </authorList>
    </citation>
    <scope>NUCLEOTIDE SEQUENCE</scope>
</reference>
<dbReference type="EMBL" id="OX465077">
    <property type="protein sequence ID" value="CAI9267937.1"/>
    <property type="molecule type" value="Genomic_DNA"/>
</dbReference>
<feature type="domain" description="AB hydrolase-1" evidence="3">
    <location>
        <begin position="96"/>
        <end position="358"/>
    </location>
</feature>
<evidence type="ECO:0000256" key="1">
    <source>
        <dbReference type="SAM" id="MobiDB-lite"/>
    </source>
</evidence>
<dbReference type="InterPro" id="IPR000073">
    <property type="entry name" value="AB_hydrolase_1"/>
</dbReference>
<feature type="region of interest" description="Disordered" evidence="1">
    <location>
        <begin position="1"/>
        <end position="28"/>
    </location>
</feature>
<accession>A0AA35VRE4</accession>
<dbReference type="InterPro" id="IPR029058">
    <property type="entry name" value="AB_hydrolase_fold"/>
</dbReference>
<keyword evidence="2" id="KW-1133">Transmembrane helix</keyword>
<keyword evidence="5" id="KW-1185">Reference proteome</keyword>
<sequence length="375" mass="42335">MAGEVKRKISASSARSHTRKSKSESSSSFPSGFFILLVFIIGFLAWAYQSACPPQPKKLGSPDGLPITTPRIKLRDGRHLSYKEYGVPKEVAKYKIIYVHGFDSIKYYAVIATSASPALIEELGIHIVSFDRPGYGESDPNPNQTLQSSALDIEELADQLELGSKFYVVGFSMGGQAIWSCLKYIPHRLAGASLIAPVVNYWWPRLPLKLSQEAYSKQFIQDQWSLRVAHHLPSLTFWWNTQKLFPSYKAIAHSPDILSQQDMELIPKFTAGRGPIEGQVRQQGEYESVHRDLNIGFGTWEFDPMEIENPFLENEGSVDIWMGDDDKIVPVTLQRYIAQQLPWIRYHELKGAGHMFPYADGISDEILKELLLGKI</sequence>
<keyword evidence="2" id="KW-0472">Membrane</keyword>
<dbReference type="AlphaFoldDB" id="A0AA35VRE4"/>
<keyword evidence="2" id="KW-0812">Transmembrane</keyword>
<evidence type="ECO:0000313" key="5">
    <source>
        <dbReference type="Proteomes" id="UP001177003"/>
    </source>
</evidence>
<evidence type="ECO:0000256" key="2">
    <source>
        <dbReference type="SAM" id="Phobius"/>
    </source>
</evidence>
<gene>
    <name evidence="4" type="ORF">LSALG_LOCUS8390</name>
</gene>
<dbReference type="GO" id="GO:0016787">
    <property type="term" value="F:hydrolase activity"/>
    <property type="evidence" value="ECO:0007669"/>
    <property type="project" value="UniProtKB-ARBA"/>
</dbReference>
<evidence type="ECO:0000313" key="4">
    <source>
        <dbReference type="EMBL" id="CAI9267937.1"/>
    </source>
</evidence>
<name>A0AA35VRE4_LACSI</name>
<dbReference type="Proteomes" id="UP001177003">
    <property type="component" value="Chromosome 1"/>
</dbReference>
<protein>
    <recommendedName>
        <fullName evidence="3">AB hydrolase-1 domain-containing protein</fullName>
    </recommendedName>
</protein>
<dbReference type="FunFam" id="3.40.50.1820:FF:000270">
    <property type="entry name" value="Alpha/beta-Hydrolases superfamily protein"/>
    <property type="match status" value="1"/>
</dbReference>